<organism evidence="5 6">
    <name type="scientific">Zancudomyces culisetae</name>
    <name type="common">Gut fungus</name>
    <name type="synonym">Smittium culisetae</name>
    <dbReference type="NCBI Taxonomy" id="1213189"/>
    <lineage>
        <taxon>Eukaryota</taxon>
        <taxon>Fungi</taxon>
        <taxon>Fungi incertae sedis</taxon>
        <taxon>Zoopagomycota</taxon>
        <taxon>Kickxellomycotina</taxon>
        <taxon>Harpellomycetes</taxon>
        <taxon>Harpellales</taxon>
        <taxon>Legeriomycetaceae</taxon>
        <taxon>Zancudomyces</taxon>
    </lineage>
</organism>
<name>A0A1R1PNC5_ZANCU</name>
<reference evidence="6" key="1">
    <citation type="submission" date="2017-01" db="EMBL/GenBank/DDBJ databases">
        <authorList>
            <person name="Wang Y."/>
            <person name="White M."/>
            <person name="Kvist S."/>
            <person name="Moncalvo J.-M."/>
        </authorList>
    </citation>
    <scope>NUCLEOTIDE SEQUENCE [LARGE SCALE GENOMIC DNA]</scope>
    <source>
        <strain evidence="6">COL-18-3</strain>
    </source>
</reference>
<keyword evidence="6" id="KW-1185">Reference proteome</keyword>
<dbReference type="InterPro" id="IPR018466">
    <property type="entry name" value="Kre9/Knh1-like_N"/>
</dbReference>
<feature type="compositionally biased region" description="Basic and acidic residues" evidence="2">
    <location>
        <begin position="125"/>
        <end position="145"/>
    </location>
</feature>
<gene>
    <name evidence="5" type="ORF">AX774_g4057</name>
</gene>
<feature type="region of interest" description="Disordered" evidence="2">
    <location>
        <begin position="105"/>
        <end position="204"/>
    </location>
</feature>
<feature type="domain" description="Yeast cell wall synthesis Kre9/Knh1-like N-terminal" evidence="4">
    <location>
        <begin position="27"/>
        <end position="113"/>
    </location>
</feature>
<dbReference type="EMBL" id="LSSK01000659">
    <property type="protein sequence ID" value="OMH82460.1"/>
    <property type="molecule type" value="Genomic_DNA"/>
</dbReference>
<evidence type="ECO:0000259" key="4">
    <source>
        <dbReference type="Pfam" id="PF10342"/>
    </source>
</evidence>
<dbReference type="Proteomes" id="UP000188320">
    <property type="component" value="Unassembled WGS sequence"/>
</dbReference>
<sequence length="232" mass="24457">MISSRVLAVLALVANVFASIQITMPIGSSRWTPGSDGVVTWVQEPLKGNIIIDLMEGADSGNLNLVYTISESADSSTRKYKFKVPDDLPTSKYYSVRITNEEGDQSYSPVFNINGSPGKSSNNKSDSDDNKGKKPADNKDKDSKGKSSSSSSSTENESASNDSKKRVASDSQVSSDKSASSGGDSSSGSYDGSSNVGSKNRNASADVAISESCRLGLSGSFMFILLAVKLLF</sequence>
<evidence type="ECO:0000256" key="1">
    <source>
        <dbReference type="ARBA" id="ARBA00022729"/>
    </source>
</evidence>
<dbReference type="OrthoDB" id="2260257at2759"/>
<dbReference type="InterPro" id="IPR052982">
    <property type="entry name" value="SRP1/TIP1-like"/>
</dbReference>
<feature type="chain" id="PRO_5012774211" description="Yeast cell wall synthesis Kre9/Knh1-like N-terminal domain-containing protein" evidence="3">
    <location>
        <begin position="19"/>
        <end position="232"/>
    </location>
</feature>
<keyword evidence="1 3" id="KW-0732">Signal</keyword>
<evidence type="ECO:0000256" key="2">
    <source>
        <dbReference type="SAM" id="MobiDB-lite"/>
    </source>
</evidence>
<proteinExistence type="predicted"/>
<evidence type="ECO:0000313" key="6">
    <source>
        <dbReference type="Proteomes" id="UP000188320"/>
    </source>
</evidence>
<comment type="caution">
    <text evidence="5">The sequence shown here is derived from an EMBL/GenBank/DDBJ whole genome shotgun (WGS) entry which is preliminary data.</text>
</comment>
<feature type="compositionally biased region" description="Low complexity" evidence="2">
    <location>
        <begin position="146"/>
        <end position="161"/>
    </location>
</feature>
<protein>
    <recommendedName>
        <fullName evidence="4">Yeast cell wall synthesis Kre9/Knh1-like N-terminal domain-containing protein</fullName>
    </recommendedName>
</protein>
<feature type="compositionally biased region" description="Low complexity" evidence="2">
    <location>
        <begin position="169"/>
        <end position="198"/>
    </location>
</feature>
<dbReference type="AlphaFoldDB" id="A0A1R1PNC5"/>
<feature type="compositionally biased region" description="Low complexity" evidence="2">
    <location>
        <begin position="114"/>
        <end position="124"/>
    </location>
</feature>
<evidence type="ECO:0000256" key="3">
    <source>
        <dbReference type="SAM" id="SignalP"/>
    </source>
</evidence>
<evidence type="ECO:0000313" key="5">
    <source>
        <dbReference type="EMBL" id="OMH82460.1"/>
    </source>
</evidence>
<accession>A0A1R1PNC5</accession>
<feature type="signal peptide" evidence="3">
    <location>
        <begin position="1"/>
        <end position="18"/>
    </location>
</feature>
<dbReference type="Pfam" id="PF10342">
    <property type="entry name" value="Kre9_KNH"/>
    <property type="match status" value="1"/>
</dbReference>
<dbReference type="PANTHER" id="PTHR40633:SF1">
    <property type="entry name" value="GPI ANCHORED SERINE-THREONINE RICH PROTEIN (AFU_ORTHOLOGUE AFUA_1G03630)"/>
    <property type="match status" value="1"/>
</dbReference>
<dbReference type="PANTHER" id="PTHR40633">
    <property type="entry name" value="MATRIX PROTEIN, PUTATIVE (AFU_ORTHOLOGUE AFUA_8G05410)-RELATED"/>
    <property type="match status" value="1"/>
</dbReference>